<dbReference type="EMBL" id="LJQD01000156">
    <property type="protein sequence ID" value="KPW97728.1"/>
    <property type="molecule type" value="Genomic_DNA"/>
</dbReference>
<name>A0A0P9SGT8_PSESX</name>
<protein>
    <submittedName>
        <fullName evidence="1">Integral membrane protein TerC</fullName>
    </submittedName>
</protein>
<dbReference type="PATRIC" id="fig|264450.4.peg.4832"/>
<gene>
    <name evidence="1" type="ORF">ALO79_06313</name>
</gene>
<dbReference type="Proteomes" id="UP000050381">
    <property type="component" value="Unassembled WGS sequence"/>
</dbReference>
<comment type="caution">
    <text evidence="1">The sequence shown here is derived from an EMBL/GenBank/DDBJ whole genome shotgun (WGS) entry which is preliminary data.</text>
</comment>
<evidence type="ECO:0000313" key="2">
    <source>
        <dbReference type="Proteomes" id="UP000050381"/>
    </source>
</evidence>
<feature type="non-terminal residue" evidence="1">
    <location>
        <position position="1"/>
    </location>
</feature>
<dbReference type="AlphaFoldDB" id="A0A0P9SGT8"/>
<evidence type="ECO:0000313" key="1">
    <source>
        <dbReference type="EMBL" id="KPW97728.1"/>
    </source>
</evidence>
<accession>A0A0P9SGT8</accession>
<sequence length="34" mass="3843">YIYAAMTFSAAIEGLNMLVRRARRKKAAAQVYAH</sequence>
<reference evidence="1 2" key="1">
    <citation type="submission" date="2015-09" db="EMBL/GenBank/DDBJ databases">
        <title>Genome announcement of multiple Pseudomonas syringae strains.</title>
        <authorList>
            <person name="Thakur S."/>
            <person name="Wang P.W."/>
            <person name="Gong Y."/>
            <person name="Weir B.S."/>
            <person name="Guttman D.S."/>
        </authorList>
    </citation>
    <scope>NUCLEOTIDE SEQUENCE [LARGE SCALE GENOMIC DNA]</scope>
    <source>
        <strain evidence="1 2">ICMP9419</strain>
    </source>
</reference>
<proteinExistence type="predicted"/>
<organism evidence="1 2">
    <name type="scientific">Pseudomonas syringae pv. castaneae</name>
    <dbReference type="NCBI Taxonomy" id="264450"/>
    <lineage>
        <taxon>Bacteria</taxon>
        <taxon>Pseudomonadati</taxon>
        <taxon>Pseudomonadota</taxon>
        <taxon>Gammaproteobacteria</taxon>
        <taxon>Pseudomonadales</taxon>
        <taxon>Pseudomonadaceae</taxon>
        <taxon>Pseudomonas</taxon>
        <taxon>Pseudomonas syringae</taxon>
    </lineage>
</organism>